<evidence type="ECO:0000259" key="1">
    <source>
        <dbReference type="Pfam" id="PF04230"/>
    </source>
</evidence>
<keyword evidence="2" id="KW-0808">Transferase</keyword>
<feature type="domain" description="Polysaccharide pyruvyl transferase" evidence="1">
    <location>
        <begin position="24"/>
        <end position="309"/>
    </location>
</feature>
<reference evidence="2 3" key="1">
    <citation type="submission" date="2019-09" db="EMBL/GenBank/DDBJ databases">
        <title>Isolation of a novel species in the genus Cupriavidus from patients with sepsis using whole genome sequencing.</title>
        <authorList>
            <person name="Kweon O.J."/>
            <person name="Lee M.-K."/>
        </authorList>
    </citation>
    <scope>NUCLEOTIDE SEQUENCE [LARGE SCALE GENOMIC DNA]</scope>
    <source>
        <strain evidence="2 3">MKL-01</strain>
    </source>
</reference>
<protein>
    <submittedName>
        <fullName evidence="2">Polysaccharide pyruvyl transferase family protein</fullName>
    </submittedName>
</protein>
<comment type="caution">
    <text evidence="2">The sequence shown here is derived from an EMBL/GenBank/DDBJ whole genome shotgun (WGS) entry which is preliminary data.</text>
</comment>
<dbReference type="Proteomes" id="UP000324324">
    <property type="component" value="Unassembled WGS sequence"/>
</dbReference>
<dbReference type="EMBL" id="VWRN01000003">
    <property type="protein sequence ID" value="KAA6133384.1"/>
    <property type="molecule type" value="Genomic_DNA"/>
</dbReference>
<sequence length="373" mass="42291">MKPIGVMGCLPRLPVEFPLTYPENAGNMVHANAPFRMFDSAFFVKDVNYKALGFENFLSFVNKRCSHLIVTMANTLRAGEEDGAKYARMLDFLSKVDKPIVVFGLGIQTKETNLDGISLPQEAVALVNHLSSRATLLGVRGDFTKRVLERLCGVSNAYVTGCPSLFSRPLAFAELRENIKNGTVGRPAYAGTRYFDTNENAHLINAIRQGHWLIEPVNKHNHNFYVKTLSGSDSVEDVPYFLRRHLKGEEYGDRHYMRNYFLSSYRLFRNTDEWFQFNAEAVSFSYGSRFHVNMATLLSGKPALWLTHDARTRELVEFMGLPNVDIDSECMSDINAIRKLMNFECFFDKIGGLFKNFNEYLAANDLPEISAPV</sequence>
<dbReference type="AlphaFoldDB" id="A0A5M8BK05"/>
<dbReference type="Pfam" id="PF04230">
    <property type="entry name" value="PS_pyruv_trans"/>
    <property type="match status" value="1"/>
</dbReference>
<keyword evidence="3" id="KW-1185">Reference proteome</keyword>
<evidence type="ECO:0000313" key="2">
    <source>
        <dbReference type="EMBL" id="KAA6133384.1"/>
    </source>
</evidence>
<evidence type="ECO:0000313" key="3">
    <source>
        <dbReference type="Proteomes" id="UP000324324"/>
    </source>
</evidence>
<dbReference type="GO" id="GO:0016740">
    <property type="term" value="F:transferase activity"/>
    <property type="evidence" value="ECO:0007669"/>
    <property type="project" value="UniProtKB-KW"/>
</dbReference>
<accession>A0A5M8BK05</accession>
<proteinExistence type="predicted"/>
<gene>
    <name evidence="2" type="ORF">F1599_00775</name>
</gene>
<organism evidence="2 3">
    <name type="scientific">Cupriavidus cauae</name>
    <dbReference type="NCBI Taxonomy" id="2608999"/>
    <lineage>
        <taxon>Bacteria</taxon>
        <taxon>Pseudomonadati</taxon>
        <taxon>Pseudomonadota</taxon>
        <taxon>Betaproteobacteria</taxon>
        <taxon>Burkholderiales</taxon>
        <taxon>Burkholderiaceae</taxon>
        <taxon>Cupriavidus</taxon>
    </lineage>
</organism>
<name>A0A5M8BK05_9BURK</name>
<dbReference type="InterPro" id="IPR007345">
    <property type="entry name" value="Polysacch_pyruvyl_Trfase"/>
</dbReference>
<dbReference type="RefSeq" id="WP_150081710.1">
    <property type="nucleotide sequence ID" value="NZ_VWRN01000003.1"/>
</dbReference>